<dbReference type="GO" id="GO:0008270">
    <property type="term" value="F:zinc ion binding"/>
    <property type="evidence" value="ECO:0007669"/>
    <property type="project" value="UniProtKB-KW"/>
</dbReference>
<keyword evidence="1" id="KW-0863">Zinc-finger</keyword>
<dbReference type="AlphaFoldDB" id="A0A812TC32"/>
<dbReference type="InterPro" id="IPR001841">
    <property type="entry name" value="Znf_RING"/>
</dbReference>
<keyword evidence="6" id="KW-1185">Reference proteome</keyword>
<feature type="domain" description="RING-type" evidence="4">
    <location>
        <begin position="202"/>
        <end position="245"/>
    </location>
</feature>
<evidence type="ECO:0000313" key="5">
    <source>
        <dbReference type="EMBL" id="CAE7513957.1"/>
    </source>
</evidence>
<accession>A0A812TC32</accession>
<keyword evidence="3" id="KW-0812">Transmembrane</keyword>
<gene>
    <name evidence="5" type="ORF">SNAT2548_LOCUS28768</name>
</gene>
<keyword evidence="1" id="KW-0479">Metal-binding</keyword>
<dbReference type="SUPFAM" id="SSF57850">
    <property type="entry name" value="RING/U-box"/>
    <property type="match status" value="1"/>
</dbReference>
<feature type="transmembrane region" description="Helical" evidence="3">
    <location>
        <begin position="12"/>
        <end position="31"/>
    </location>
</feature>
<dbReference type="OrthoDB" id="1711136at2759"/>
<evidence type="ECO:0000259" key="4">
    <source>
        <dbReference type="PROSITE" id="PS50089"/>
    </source>
</evidence>
<organism evidence="5 6">
    <name type="scientific">Symbiodinium natans</name>
    <dbReference type="NCBI Taxonomy" id="878477"/>
    <lineage>
        <taxon>Eukaryota</taxon>
        <taxon>Sar</taxon>
        <taxon>Alveolata</taxon>
        <taxon>Dinophyceae</taxon>
        <taxon>Suessiales</taxon>
        <taxon>Symbiodiniaceae</taxon>
        <taxon>Symbiodinium</taxon>
    </lineage>
</organism>
<protein>
    <recommendedName>
        <fullName evidence="4">RING-type domain-containing protein</fullName>
    </recommendedName>
</protein>
<dbReference type="EMBL" id="CAJNDS010002530">
    <property type="protein sequence ID" value="CAE7513957.1"/>
    <property type="molecule type" value="Genomic_DNA"/>
</dbReference>
<keyword evidence="3" id="KW-0472">Membrane</keyword>
<sequence>MGAGHAVDVKLTATPLFVCALQVLLPVPALGQTGNGGLGPIVQQADAKPGTLHWALAIILIVVLLVGLFRSYRILKQTQHLTVVRHAPEGMRIVECGSCRTAQYVSAHGRIFICCSCHCANRIPMDAARAEELIVADGPLKKFEFKKGGENFWQEVSQEELEEGAEASPEAPIPQGVDKPAPSLIGKVDMENASTGERFPQCVVCLDEPGCMVLLPCAHGGVCEACVTRIVQNRAFGGSHCPHCRSTISTIVKLQEVEGELAKGVELRIPMALKTGRVDEAASCSTLACAPLEVPDDLEVQTPAIPLSKASDIVFREALHEDVQGGGARHAPAVSKMWSNIPAHVRESFRAPASLEDAPKPSAPLLLDNVMSKFKNLVTRVGFGPAKWSEAARPYYQGKIPLAPYQKGQTAAYNYPPFLVPRELAHRFPLDMYVDPIFQTSDAAQRIRMRGVTLFPRLQGKTTLLLVFSGQPLSGLWTGLRSWIEAAKDFHGLPNTQVLKLHCEEGWFSRRTHQLTKFQLRRQVDESELWTTFVYRGKWKWEYERALHLYNKELPVVLLLDAVGYVRWHAGASAPAARSREYQYVCVSVYIYICIRANK</sequence>
<dbReference type="Gene3D" id="3.30.40.10">
    <property type="entry name" value="Zinc/RING finger domain, C3HC4 (zinc finger)"/>
    <property type="match status" value="1"/>
</dbReference>
<dbReference type="Proteomes" id="UP000604046">
    <property type="component" value="Unassembled WGS sequence"/>
</dbReference>
<feature type="transmembrane region" description="Helical" evidence="3">
    <location>
        <begin position="51"/>
        <end position="69"/>
    </location>
</feature>
<feature type="region of interest" description="Disordered" evidence="2">
    <location>
        <begin position="158"/>
        <end position="181"/>
    </location>
</feature>
<name>A0A812TC32_9DINO</name>
<dbReference type="SMART" id="SM00184">
    <property type="entry name" value="RING"/>
    <property type="match status" value="1"/>
</dbReference>
<evidence type="ECO:0000313" key="6">
    <source>
        <dbReference type="Proteomes" id="UP000604046"/>
    </source>
</evidence>
<reference evidence="5" key="1">
    <citation type="submission" date="2021-02" db="EMBL/GenBank/DDBJ databases">
        <authorList>
            <person name="Dougan E. K."/>
            <person name="Rhodes N."/>
            <person name="Thang M."/>
            <person name="Chan C."/>
        </authorList>
    </citation>
    <scope>NUCLEOTIDE SEQUENCE</scope>
</reference>
<comment type="caution">
    <text evidence="5">The sequence shown here is derived from an EMBL/GenBank/DDBJ whole genome shotgun (WGS) entry which is preliminary data.</text>
</comment>
<keyword evidence="1" id="KW-0862">Zinc</keyword>
<proteinExistence type="predicted"/>
<dbReference type="PROSITE" id="PS50089">
    <property type="entry name" value="ZF_RING_2"/>
    <property type="match status" value="1"/>
</dbReference>
<evidence type="ECO:0000256" key="3">
    <source>
        <dbReference type="SAM" id="Phobius"/>
    </source>
</evidence>
<dbReference type="Pfam" id="PF13920">
    <property type="entry name" value="zf-C3HC4_3"/>
    <property type="match status" value="1"/>
</dbReference>
<evidence type="ECO:0000256" key="2">
    <source>
        <dbReference type="SAM" id="MobiDB-lite"/>
    </source>
</evidence>
<dbReference type="InterPro" id="IPR013083">
    <property type="entry name" value="Znf_RING/FYVE/PHD"/>
</dbReference>
<evidence type="ECO:0000256" key="1">
    <source>
        <dbReference type="PROSITE-ProRule" id="PRU00175"/>
    </source>
</evidence>
<keyword evidence="3" id="KW-1133">Transmembrane helix</keyword>